<dbReference type="InParanoid" id="A0A672UPJ4"/>
<feature type="region of interest" description="Disordered" evidence="4">
    <location>
        <begin position="1"/>
        <end position="33"/>
    </location>
</feature>
<dbReference type="Proteomes" id="UP000472266">
    <property type="component" value="Unplaced"/>
</dbReference>
<keyword evidence="3" id="KW-0256">Endoplasmic reticulum</keyword>
<feature type="region of interest" description="Disordered" evidence="4">
    <location>
        <begin position="108"/>
        <end position="131"/>
    </location>
</feature>
<evidence type="ECO:0000256" key="4">
    <source>
        <dbReference type="SAM" id="MobiDB-lite"/>
    </source>
</evidence>
<dbReference type="GO" id="GO:0005789">
    <property type="term" value="C:endoplasmic reticulum membrane"/>
    <property type="evidence" value="ECO:0007669"/>
    <property type="project" value="UniProtKB-SubCell"/>
</dbReference>
<dbReference type="Gene3D" id="2.70.98.110">
    <property type="entry name" value="Glycosyl hydrolase family 63, N-terminal domain"/>
    <property type="match status" value="1"/>
</dbReference>
<dbReference type="PANTHER" id="PTHR10412:SF11">
    <property type="entry name" value="MANNOSYL-OLIGOSACCHARIDE GLUCOSIDASE"/>
    <property type="match status" value="1"/>
</dbReference>
<dbReference type="Ensembl" id="ENSSHBT00005020733.1">
    <property type="protein sequence ID" value="ENSSHBP00005017354.1"/>
    <property type="gene ID" value="ENSSHBG00005015030.1"/>
</dbReference>
<evidence type="ECO:0000256" key="3">
    <source>
        <dbReference type="RuleBase" id="RU368089"/>
    </source>
</evidence>
<feature type="compositionally biased region" description="Basic and acidic residues" evidence="4">
    <location>
        <begin position="9"/>
        <end position="27"/>
    </location>
</feature>
<dbReference type="GO" id="GO:0004573">
    <property type="term" value="F:Glc3Man9GlcNAc2 oligosaccharide glucosidase activity"/>
    <property type="evidence" value="ECO:0007669"/>
    <property type="project" value="UniProtKB-UniRule"/>
</dbReference>
<protein>
    <recommendedName>
        <fullName evidence="3">Mannosyl-oligosaccharide glucosidase</fullName>
        <ecNumber evidence="3">3.2.1.106</ecNumber>
    </recommendedName>
</protein>
<evidence type="ECO:0000256" key="1">
    <source>
        <dbReference type="ARBA" id="ARBA00022801"/>
    </source>
</evidence>
<reference evidence="6" key="1">
    <citation type="submission" date="2025-08" db="UniProtKB">
        <authorList>
            <consortium name="Ensembl"/>
        </authorList>
    </citation>
    <scope>IDENTIFICATION</scope>
</reference>
<evidence type="ECO:0000313" key="6">
    <source>
        <dbReference type="Ensembl" id="ENSSHBP00005017354.1"/>
    </source>
</evidence>
<comment type="subcellular location">
    <subcellularLocation>
        <location evidence="3">Endoplasmic reticulum membrane</location>
        <topology evidence="3">Single-pass type II membrane protein</topology>
    </subcellularLocation>
</comment>
<comment type="catalytic activity">
    <reaction evidence="3">
        <text>N(4)-(alpha-D-Glc-(1-&gt;2)-alpha-D-Glc-(1-&gt;3)-alpha-D-Glc-(1-&gt;3)-alpha-D-Man-(1-&gt;2)-alpha-D-Man-(1-&gt;2)-alpha-D-Man-(1-&gt;3)-[alpha-D-Man-(1-&gt;2)-alpha-D-Man-(1-&gt;3)-[alpha-D-Man-(1-&gt;2)-alpha-D-Man-(1-&gt;6)]-alpha-D-Man-(1-&gt;6)]-beta-D-Man-(1-&gt;4)-beta-D-GlcNAc-(1-&gt;4)-beta-D-GlcNAc)-L-asparaginyl-[protein] + H2O = N(4)-(alpha-D-Glc-(1-&gt;3)-alpha-D-Glc-(1-&gt;3)-alpha-D-Man-(1-&gt;2)-alpha-D-Man-(1-&gt;2)-alpha-D-Man-(1-&gt;3)-[alpha-D-Man-(1-&gt;2)-alpha-D-Man-(1-&gt;3)-[alpha-D-Man-(1-&gt;2)-alpha-D-Man-(1-&gt;6)]-alpha-D-Man-(1-&gt;6)]-beta-D-Man-(1-&gt;4)-beta-D-GlcNAc-(1-&gt;4)-beta-D-GlcNAc)-L-asparaginyl-[protein] + beta-D-glucose</text>
        <dbReference type="Rhea" id="RHEA:55988"/>
        <dbReference type="Rhea" id="RHEA-COMP:12806"/>
        <dbReference type="Rhea" id="RHEA-COMP:14355"/>
        <dbReference type="ChEBI" id="CHEBI:15377"/>
        <dbReference type="ChEBI" id="CHEBI:15903"/>
        <dbReference type="ChEBI" id="CHEBI:59082"/>
        <dbReference type="ChEBI" id="CHEBI:132537"/>
        <dbReference type="EC" id="3.2.1.106"/>
    </reaction>
</comment>
<accession>A0A672UPJ4</accession>
<dbReference type="GO" id="GO:0006487">
    <property type="term" value="P:protein N-linked glycosylation"/>
    <property type="evidence" value="ECO:0007669"/>
    <property type="project" value="UniProtKB-UniRule"/>
</dbReference>
<sequence length="131" mass="13892">MAGERRRRGGDGPRERGVRREQREQRRGRGRGRTALVAAAVALAAALALGLAAEWSRWSAAARLVTPHPAPPALPPGSTGAVASPRLFWGTYRPNVYFGMKTRSPRALVTGNGTAAGARAGLRRSRLDNGA</sequence>
<evidence type="ECO:0000256" key="2">
    <source>
        <dbReference type="ARBA" id="ARBA00023295"/>
    </source>
</evidence>
<dbReference type="GO" id="GO:0009311">
    <property type="term" value="P:oligosaccharide metabolic process"/>
    <property type="evidence" value="ECO:0007669"/>
    <property type="project" value="UniProtKB-UniRule"/>
</dbReference>
<name>A0A672UPJ4_STRHB</name>
<organism evidence="6 7">
    <name type="scientific">Strigops habroptila</name>
    <name type="common">Kakapo</name>
    <dbReference type="NCBI Taxonomy" id="2489341"/>
    <lineage>
        <taxon>Eukaryota</taxon>
        <taxon>Metazoa</taxon>
        <taxon>Chordata</taxon>
        <taxon>Craniata</taxon>
        <taxon>Vertebrata</taxon>
        <taxon>Euteleostomi</taxon>
        <taxon>Archelosauria</taxon>
        <taxon>Archosauria</taxon>
        <taxon>Dinosauria</taxon>
        <taxon>Saurischia</taxon>
        <taxon>Theropoda</taxon>
        <taxon>Coelurosauria</taxon>
        <taxon>Aves</taxon>
        <taxon>Neognathae</taxon>
        <taxon>Neoaves</taxon>
        <taxon>Telluraves</taxon>
        <taxon>Australaves</taxon>
        <taxon>Psittaciformes</taxon>
        <taxon>Psittacidae</taxon>
        <taxon>Strigops</taxon>
    </lineage>
</organism>
<comment type="similarity">
    <text evidence="3">Belongs to the glycosyl hydrolase 63 family.</text>
</comment>
<dbReference type="GeneTree" id="ENSGT00940000182035"/>
<feature type="domain" description="Glycosyl hydrolase family 63 N-terminal" evidence="5">
    <location>
        <begin position="87"/>
        <end position="111"/>
    </location>
</feature>
<evidence type="ECO:0000259" key="5">
    <source>
        <dbReference type="Pfam" id="PF16923"/>
    </source>
</evidence>
<dbReference type="AlphaFoldDB" id="A0A672UPJ4"/>
<feature type="compositionally biased region" description="Low complexity" evidence="4">
    <location>
        <begin position="111"/>
        <end position="120"/>
    </location>
</feature>
<comment type="function">
    <text evidence="3">Cleaves the distal alpha 1,2-linked glucose residue from the Glc(3)Man(9)GlcNAc(2) oligosaccharide precursor.</text>
</comment>
<keyword evidence="7" id="KW-1185">Reference proteome</keyword>
<keyword evidence="1 3" id="KW-0378">Hydrolase</keyword>
<proteinExistence type="inferred from homology"/>
<dbReference type="InterPro" id="IPR031631">
    <property type="entry name" value="Glyco_hydro_63N"/>
</dbReference>
<dbReference type="EC" id="3.2.1.106" evidence="3"/>
<reference evidence="6" key="2">
    <citation type="submission" date="2025-09" db="UniProtKB">
        <authorList>
            <consortium name="Ensembl"/>
        </authorList>
    </citation>
    <scope>IDENTIFICATION</scope>
</reference>
<keyword evidence="2 3" id="KW-0326">Glycosidase</keyword>
<evidence type="ECO:0000313" key="7">
    <source>
        <dbReference type="Proteomes" id="UP000472266"/>
    </source>
</evidence>
<dbReference type="InterPro" id="IPR038518">
    <property type="entry name" value="Glyco_hydro_63N_sf"/>
</dbReference>
<dbReference type="Pfam" id="PF16923">
    <property type="entry name" value="Glyco_hydro_63N"/>
    <property type="match status" value="1"/>
</dbReference>
<dbReference type="PANTHER" id="PTHR10412">
    <property type="entry name" value="MANNOSYL-OLIGOSACCHARIDE GLUCOSIDASE"/>
    <property type="match status" value="1"/>
</dbReference>
<dbReference type="InterPro" id="IPR004888">
    <property type="entry name" value="Glycoside_hydrolase_63"/>
</dbReference>